<dbReference type="InterPro" id="IPR036390">
    <property type="entry name" value="WH_DNA-bd_sf"/>
</dbReference>
<dbReference type="InterPro" id="IPR036388">
    <property type="entry name" value="WH-like_DNA-bd_sf"/>
</dbReference>
<gene>
    <name evidence="6" type="ORF">C8D77_113119</name>
</gene>
<evidence type="ECO:0000313" key="7">
    <source>
        <dbReference type="Proteomes" id="UP000245631"/>
    </source>
</evidence>
<feature type="domain" description="HTH lysR-type" evidence="5">
    <location>
        <begin position="4"/>
        <end position="61"/>
    </location>
</feature>
<dbReference type="GO" id="GO:0003677">
    <property type="term" value="F:DNA binding"/>
    <property type="evidence" value="ECO:0007669"/>
    <property type="project" value="UniProtKB-KW"/>
</dbReference>
<reference evidence="6 7" key="1">
    <citation type="submission" date="2018-05" db="EMBL/GenBank/DDBJ databases">
        <title>Genomic Encyclopedia of Type Strains, Phase IV (KMG-IV): sequencing the most valuable type-strain genomes for metagenomic binning, comparative biology and taxonomic classification.</title>
        <authorList>
            <person name="Goeker M."/>
        </authorList>
    </citation>
    <scope>NUCLEOTIDE SEQUENCE [LARGE SCALE GENOMIC DNA]</scope>
    <source>
        <strain evidence="6 7">DSM 2626</strain>
    </source>
</reference>
<evidence type="ECO:0000256" key="2">
    <source>
        <dbReference type="ARBA" id="ARBA00023015"/>
    </source>
</evidence>
<dbReference type="InterPro" id="IPR005119">
    <property type="entry name" value="LysR_subst-bd"/>
</dbReference>
<dbReference type="GeneID" id="61055231"/>
<dbReference type="FunFam" id="1.10.10.10:FF:000001">
    <property type="entry name" value="LysR family transcriptional regulator"/>
    <property type="match status" value="1"/>
</dbReference>
<dbReference type="PRINTS" id="PR00039">
    <property type="entry name" value="HTHLYSR"/>
</dbReference>
<dbReference type="EMBL" id="QGGH01000013">
    <property type="protein sequence ID" value="PWJ88030.1"/>
    <property type="molecule type" value="Genomic_DNA"/>
</dbReference>
<comment type="caution">
    <text evidence="6">The sequence shown here is derived from an EMBL/GenBank/DDBJ whole genome shotgun (WGS) entry which is preliminary data.</text>
</comment>
<evidence type="ECO:0000313" key="6">
    <source>
        <dbReference type="EMBL" id="PWJ88030.1"/>
    </source>
</evidence>
<proteinExistence type="inferred from homology"/>
<sequence length="297" mass="32494">MRKIEHRHLRYAIAAADLGSFRQTATKFNIRQSAISRRIRDLENQLGATLFDRSTSGVVPTAVGRAFLERARASLMQLNEAADIAAESGRGMLRIGFDASCGASFVTALLGRFVSGHRRAQPVLVEADVQDLLAGIRARRLDVALLTGWSEVPGCNVIQLWLDRVVAVLPENNSLARKEKIHWGDLMEMSFLGGQGDIGTVIHECLTRGSSDTGYDPKVEHLSVGRDMLIGMVSLGRGFSLTTQSMPEWRSAGVVYRPIFAPGAELPFNAVTSNLNDTQALRSFLRMAFLARTSTGH</sequence>
<dbReference type="Proteomes" id="UP000245631">
    <property type="component" value="Unassembled WGS sequence"/>
</dbReference>
<keyword evidence="3" id="KW-0238">DNA-binding</keyword>
<dbReference type="Gene3D" id="1.10.10.10">
    <property type="entry name" value="Winged helix-like DNA-binding domain superfamily/Winged helix DNA-binding domain"/>
    <property type="match status" value="1"/>
</dbReference>
<dbReference type="GO" id="GO:0003700">
    <property type="term" value="F:DNA-binding transcription factor activity"/>
    <property type="evidence" value="ECO:0007669"/>
    <property type="project" value="InterPro"/>
</dbReference>
<keyword evidence="4" id="KW-0804">Transcription</keyword>
<name>A0A8E2WAR9_RHILI</name>
<dbReference type="CDD" id="cd08414">
    <property type="entry name" value="PBP2_LTTR_aromatics_like"/>
    <property type="match status" value="1"/>
</dbReference>
<evidence type="ECO:0000256" key="4">
    <source>
        <dbReference type="ARBA" id="ARBA00023163"/>
    </source>
</evidence>
<organism evidence="6 7">
    <name type="scientific">Rhizobium loti</name>
    <name type="common">Mesorhizobium loti</name>
    <dbReference type="NCBI Taxonomy" id="381"/>
    <lineage>
        <taxon>Bacteria</taxon>
        <taxon>Pseudomonadati</taxon>
        <taxon>Pseudomonadota</taxon>
        <taxon>Alphaproteobacteria</taxon>
        <taxon>Hyphomicrobiales</taxon>
        <taxon>Phyllobacteriaceae</taxon>
        <taxon>Mesorhizobium</taxon>
    </lineage>
</organism>
<dbReference type="Pfam" id="PF03466">
    <property type="entry name" value="LysR_substrate"/>
    <property type="match status" value="1"/>
</dbReference>
<protein>
    <submittedName>
        <fullName evidence="6">LysR family transcriptional regulator</fullName>
    </submittedName>
</protein>
<dbReference type="PANTHER" id="PTHR30346:SF0">
    <property type="entry name" value="HCA OPERON TRANSCRIPTIONAL ACTIVATOR HCAR"/>
    <property type="match status" value="1"/>
</dbReference>
<dbReference type="Pfam" id="PF00126">
    <property type="entry name" value="HTH_1"/>
    <property type="match status" value="1"/>
</dbReference>
<accession>A0A8E2WAR9</accession>
<dbReference type="AlphaFoldDB" id="A0A8E2WAR9"/>
<evidence type="ECO:0000256" key="1">
    <source>
        <dbReference type="ARBA" id="ARBA00009437"/>
    </source>
</evidence>
<dbReference type="SUPFAM" id="SSF53850">
    <property type="entry name" value="Periplasmic binding protein-like II"/>
    <property type="match status" value="1"/>
</dbReference>
<comment type="similarity">
    <text evidence="1">Belongs to the LysR transcriptional regulatory family.</text>
</comment>
<keyword evidence="2" id="KW-0805">Transcription regulation</keyword>
<dbReference type="InterPro" id="IPR000847">
    <property type="entry name" value="LysR_HTH_N"/>
</dbReference>
<dbReference type="PANTHER" id="PTHR30346">
    <property type="entry name" value="TRANSCRIPTIONAL DUAL REGULATOR HCAR-RELATED"/>
    <property type="match status" value="1"/>
</dbReference>
<dbReference type="Gene3D" id="3.40.190.10">
    <property type="entry name" value="Periplasmic binding protein-like II"/>
    <property type="match status" value="2"/>
</dbReference>
<dbReference type="RefSeq" id="WP_109671110.1">
    <property type="nucleotide sequence ID" value="NZ_QGGH01000013.1"/>
</dbReference>
<dbReference type="PROSITE" id="PS50931">
    <property type="entry name" value="HTH_LYSR"/>
    <property type="match status" value="1"/>
</dbReference>
<evidence type="ECO:0000256" key="3">
    <source>
        <dbReference type="ARBA" id="ARBA00023125"/>
    </source>
</evidence>
<dbReference type="GO" id="GO:0032993">
    <property type="term" value="C:protein-DNA complex"/>
    <property type="evidence" value="ECO:0007669"/>
    <property type="project" value="TreeGrafter"/>
</dbReference>
<dbReference type="SUPFAM" id="SSF46785">
    <property type="entry name" value="Winged helix' DNA-binding domain"/>
    <property type="match status" value="1"/>
</dbReference>
<evidence type="ECO:0000259" key="5">
    <source>
        <dbReference type="PROSITE" id="PS50931"/>
    </source>
</evidence>